<comment type="caution">
    <text evidence="1">The sequence shown here is derived from an EMBL/GenBank/DDBJ whole genome shotgun (WGS) entry which is preliminary data.</text>
</comment>
<evidence type="ECO:0000313" key="2">
    <source>
        <dbReference type="Proteomes" id="UP001303473"/>
    </source>
</evidence>
<dbReference type="InterPro" id="IPR011009">
    <property type="entry name" value="Kinase-like_dom_sf"/>
</dbReference>
<dbReference type="EMBL" id="MU853826">
    <property type="protein sequence ID" value="KAK3938581.1"/>
    <property type="molecule type" value="Genomic_DNA"/>
</dbReference>
<dbReference type="SUPFAM" id="SSF56112">
    <property type="entry name" value="Protein kinase-like (PK-like)"/>
    <property type="match status" value="1"/>
</dbReference>
<dbReference type="PANTHER" id="PTHR37171">
    <property type="entry name" value="SERINE/THREONINE-PROTEIN KINASE YRZF-RELATED"/>
    <property type="match status" value="1"/>
</dbReference>
<protein>
    <submittedName>
        <fullName evidence="1">Uncharacterized protein</fullName>
    </submittedName>
</protein>
<proteinExistence type="predicted"/>
<dbReference type="AlphaFoldDB" id="A0AAN6N3N1"/>
<dbReference type="Proteomes" id="UP001303473">
    <property type="component" value="Unassembled WGS sequence"/>
</dbReference>
<evidence type="ECO:0000313" key="1">
    <source>
        <dbReference type="EMBL" id="KAK3938581.1"/>
    </source>
</evidence>
<keyword evidence="2" id="KW-1185">Reference proteome</keyword>
<dbReference type="InterPro" id="IPR052396">
    <property type="entry name" value="Meiotic_Drive_Suppr_Kinase"/>
</dbReference>
<reference evidence="2" key="1">
    <citation type="journal article" date="2023" name="Mol. Phylogenet. Evol.">
        <title>Genome-scale phylogeny and comparative genomics of the fungal order Sordariales.</title>
        <authorList>
            <person name="Hensen N."/>
            <person name="Bonometti L."/>
            <person name="Westerberg I."/>
            <person name="Brannstrom I.O."/>
            <person name="Guillou S."/>
            <person name="Cros-Aarteil S."/>
            <person name="Calhoun S."/>
            <person name="Haridas S."/>
            <person name="Kuo A."/>
            <person name="Mondo S."/>
            <person name="Pangilinan J."/>
            <person name="Riley R."/>
            <person name="LaButti K."/>
            <person name="Andreopoulos B."/>
            <person name="Lipzen A."/>
            <person name="Chen C."/>
            <person name="Yan M."/>
            <person name="Daum C."/>
            <person name="Ng V."/>
            <person name="Clum A."/>
            <person name="Steindorff A."/>
            <person name="Ohm R.A."/>
            <person name="Martin F."/>
            <person name="Silar P."/>
            <person name="Natvig D.O."/>
            <person name="Lalanne C."/>
            <person name="Gautier V."/>
            <person name="Ament-Velasquez S.L."/>
            <person name="Kruys A."/>
            <person name="Hutchinson M.I."/>
            <person name="Powell A.J."/>
            <person name="Barry K."/>
            <person name="Miller A.N."/>
            <person name="Grigoriev I.V."/>
            <person name="Debuchy R."/>
            <person name="Gladieux P."/>
            <person name="Hiltunen Thoren M."/>
            <person name="Johannesson H."/>
        </authorList>
    </citation>
    <scope>NUCLEOTIDE SEQUENCE [LARGE SCALE GENOMIC DNA]</scope>
    <source>
        <strain evidence="2">CBS 340.73</strain>
    </source>
</reference>
<organism evidence="1 2">
    <name type="scientific">Diplogelasinospora grovesii</name>
    <dbReference type="NCBI Taxonomy" id="303347"/>
    <lineage>
        <taxon>Eukaryota</taxon>
        <taxon>Fungi</taxon>
        <taxon>Dikarya</taxon>
        <taxon>Ascomycota</taxon>
        <taxon>Pezizomycotina</taxon>
        <taxon>Sordariomycetes</taxon>
        <taxon>Sordariomycetidae</taxon>
        <taxon>Sordariales</taxon>
        <taxon>Diplogelasinosporaceae</taxon>
        <taxon>Diplogelasinospora</taxon>
    </lineage>
</organism>
<gene>
    <name evidence="1" type="ORF">QBC46DRAFT_343380</name>
</gene>
<accession>A0AAN6N3N1</accession>
<dbReference type="PANTHER" id="PTHR37171:SF1">
    <property type="entry name" value="SERINE_THREONINE-PROTEIN KINASE YRZF-RELATED"/>
    <property type="match status" value="1"/>
</dbReference>
<sequence length="209" mass="23327">MFRLGCSHISGTATYIDQDGRHNHILRLRINRTVLDIAVRWVACWLPSLAQQWIQGFLPGPFLPPTVVVKKLKPTWDAEFDNEKRIYRKLEPLQGHAIPVFYGEGSCDGTRAFLLSDVGSVSLYAEQVGDLSQSTIKEMLKPALKAILALGVEPADQNPRNYHLIGDAVFVLDFEDTAGVDPTQVEELADAVADGVAHWTVFYHKNNSR</sequence>
<name>A0AAN6N3N1_9PEZI</name>